<reference evidence="1" key="2">
    <citation type="journal article" date="2020" name="Nat. Commun.">
        <title>Large-scale genome sequencing of mycorrhizal fungi provides insights into the early evolution of symbiotic traits.</title>
        <authorList>
            <person name="Miyauchi S."/>
            <person name="Kiss E."/>
            <person name="Kuo A."/>
            <person name="Drula E."/>
            <person name="Kohler A."/>
            <person name="Sanchez-Garcia M."/>
            <person name="Morin E."/>
            <person name="Andreopoulos B."/>
            <person name="Barry K.W."/>
            <person name="Bonito G."/>
            <person name="Buee M."/>
            <person name="Carver A."/>
            <person name="Chen C."/>
            <person name="Cichocki N."/>
            <person name="Clum A."/>
            <person name="Culley D."/>
            <person name="Crous P.W."/>
            <person name="Fauchery L."/>
            <person name="Girlanda M."/>
            <person name="Hayes R.D."/>
            <person name="Keri Z."/>
            <person name="LaButti K."/>
            <person name="Lipzen A."/>
            <person name="Lombard V."/>
            <person name="Magnuson J."/>
            <person name="Maillard F."/>
            <person name="Murat C."/>
            <person name="Nolan M."/>
            <person name="Ohm R.A."/>
            <person name="Pangilinan J."/>
            <person name="Pereira M.F."/>
            <person name="Perotto S."/>
            <person name="Peter M."/>
            <person name="Pfister S."/>
            <person name="Riley R."/>
            <person name="Sitrit Y."/>
            <person name="Stielow J.B."/>
            <person name="Szollosi G."/>
            <person name="Zifcakova L."/>
            <person name="Stursova M."/>
            <person name="Spatafora J.W."/>
            <person name="Tedersoo L."/>
            <person name="Vaario L.M."/>
            <person name="Yamada A."/>
            <person name="Yan M."/>
            <person name="Wang P."/>
            <person name="Xu J."/>
            <person name="Bruns T."/>
            <person name="Baldrian P."/>
            <person name="Vilgalys R."/>
            <person name="Dunand C."/>
            <person name="Henrissat B."/>
            <person name="Grigoriev I.V."/>
            <person name="Hibbett D."/>
            <person name="Nagy L.G."/>
            <person name="Martin F.M."/>
        </authorList>
    </citation>
    <scope>NUCLEOTIDE SEQUENCE</scope>
    <source>
        <strain evidence="1">P2</strain>
    </source>
</reference>
<accession>A0ACB6ZU37</accession>
<keyword evidence="2" id="KW-1185">Reference proteome</keyword>
<dbReference type="EMBL" id="MU117966">
    <property type="protein sequence ID" value="KAF9652959.1"/>
    <property type="molecule type" value="Genomic_DNA"/>
</dbReference>
<name>A0ACB6ZU37_THEGA</name>
<dbReference type="Proteomes" id="UP000886501">
    <property type="component" value="Unassembled WGS sequence"/>
</dbReference>
<gene>
    <name evidence="1" type="ORF">BDM02DRAFT_2415144</name>
</gene>
<evidence type="ECO:0000313" key="2">
    <source>
        <dbReference type="Proteomes" id="UP000886501"/>
    </source>
</evidence>
<proteinExistence type="predicted"/>
<organism evidence="1 2">
    <name type="scientific">Thelephora ganbajun</name>
    <name type="common">Ganba fungus</name>
    <dbReference type="NCBI Taxonomy" id="370292"/>
    <lineage>
        <taxon>Eukaryota</taxon>
        <taxon>Fungi</taxon>
        <taxon>Dikarya</taxon>
        <taxon>Basidiomycota</taxon>
        <taxon>Agaricomycotina</taxon>
        <taxon>Agaricomycetes</taxon>
        <taxon>Thelephorales</taxon>
        <taxon>Thelephoraceae</taxon>
        <taxon>Thelephora</taxon>
    </lineage>
</organism>
<protein>
    <submittedName>
        <fullName evidence="1">Uncharacterized protein</fullName>
    </submittedName>
</protein>
<reference evidence="1" key="1">
    <citation type="submission" date="2019-10" db="EMBL/GenBank/DDBJ databases">
        <authorList>
            <consortium name="DOE Joint Genome Institute"/>
            <person name="Kuo A."/>
            <person name="Miyauchi S."/>
            <person name="Kiss E."/>
            <person name="Drula E."/>
            <person name="Kohler A."/>
            <person name="Sanchez-Garcia M."/>
            <person name="Andreopoulos B."/>
            <person name="Barry K.W."/>
            <person name="Bonito G."/>
            <person name="Buee M."/>
            <person name="Carver A."/>
            <person name="Chen C."/>
            <person name="Cichocki N."/>
            <person name="Clum A."/>
            <person name="Culley D."/>
            <person name="Crous P.W."/>
            <person name="Fauchery L."/>
            <person name="Girlanda M."/>
            <person name="Hayes R."/>
            <person name="Keri Z."/>
            <person name="Labutti K."/>
            <person name="Lipzen A."/>
            <person name="Lombard V."/>
            <person name="Magnuson J."/>
            <person name="Maillard F."/>
            <person name="Morin E."/>
            <person name="Murat C."/>
            <person name="Nolan M."/>
            <person name="Ohm R."/>
            <person name="Pangilinan J."/>
            <person name="Pereira M."/>
            <person name="Perotto S."/>
            <person name="Peter M."/>
            <person name="Riley R."/>
            <person name="Sitrit Y."/>
            <person name="Stielow B."/>
            <person name="Szollosi G."/>
            <person name="Zifcakova L."/>
            <person name="Stursova M."/>
            <person name="Spatafora J.W."/>
            <person name="Tedersoo L."/>
            <person name="Vaario L.-M."/>
            <person name="Yamada A."/>
            <person name="Yan M."/>
            <person name="Wang P."/>
            <person name="Xu J."/>
            <person name="Bruns T."/>
            <person name="Baldrian P."/>
            <person name="Vilgalys R."/>
            <person name="Henrissat B."/>
            <person name="Grigoriev I.V."/>
            <person name="Hibbett D."/>
            <person name="Nagy L.G."/>
            <person name="Martin F.M."/>
        </authorList>
    </citation>
    <scope>NUCLEOTIDE SEQUENCE</scope>
    <source>
        <strain evidence="1">P2</strain>
    </source>
</reference>
<sequence length="429" mass="46889">MFSPPCSPCSVVSPQPSHVDGGPQFEIPTSAVESSLETPNNPSQNSDNSLISCLSTPDRSITTSRRILKARLAPNFPSRVTHTITQRITSLPETAPSFSVKSQVASQQRVVTMPEDIRSQRLEKEFVLYPPEYEDSPIRTSNSFSISDGNSSFARADQTGTDISHSSSSPSSPDSVVIIQNKYRISQAFLRQTSVETKAKTDEDWMTWASSPPRPIPALHGPSSLPYARCPSGAEGTIIEEQDNLPRMIWGLDQDTAKPEIMPPESSHRTSETAPAPGALGNVSSVIVSQNPPTTANTENTKPVAEQKTHHPNFIEPIDLGPMLAPQVQENAYQQPQIDVTGGKNQGLASSLYLVDTKPSRILSHLFQLKLSWAPLSRSSSLSLSLSQFPSPRNADNLLWRLLNNTARIRGSSTRRLNPNGLLIPRTLR</sequence>
<comment type="caution">
    <text evidence="1">The sequence shown here is derived from an EMBL/GenBank/DDBJ whole genome shotgun (WGS) entry which is preliminary data.</text>
</comment>
<evidence type="ECO:0000313" key="1">
    <source>
        <dbReference type="EMBL" id="KAF9652959.1"/>
    </source>
</evidence>